<dbReference type="KEGG" id="kpd:CW740_01670"/>
<dbReference type="AlphaFoldDB" id="A0A2K9A9C7"/>
<organism evidence="2 3">
    <name type="scientific">Kangiella profundi</name>
    <dbReference type="NCBI Taxonomy" id="1561924"/>
    <lineage>
        <taxon>Bacteria</taxon>
        <taxon>Pseudomonadati</taxon>
        <taxon>Pseudomonadota</taxon>
        <taxon>Gammaproteobacteria</taxon>
        <taxon>Kangiellales</taxon>
        <taxon>Kangiellaceae</taxon>
        <taxon>Kangiella</taxon>
    </lineage>
</organism>
<proteinExistence type="predicted"/>
<accession>A0A2K9A9C7</accession>
<dbReference type="EMBL" id="CP025120">
    <property type="protein sequence ID" value="AUD78017.1"/>
    <property type="molecule type" value="Genomic_DNA"/>
</dbReference>
<sequence length="69" mass="7836">MTKSVDNSLPKSLSLQPPSGDKIVWNDFEWRSQPQGQNTGMYFVIQGLFFLVGLGPPYNQKQIPARRPE</sequence>
<dbReference type="Proteomes" id="UP000232693">
    <property type="component" value="Chromosome"/>
</dbReference>
<gene>
    <name evidence="2" type="ORF">CW740_01670</name>
</gene>
<evidence type="ECO:0000256" key="1">
    <source>
        <dbReference type="SAM" id="Phobius"/>
    </source>
</evidence>
<keyword evidence="1" id="KW-0812">Transmembrane</keyword>
<keyword evidence="1" id="KW-0472">Membrane</keyword>
<evidence type="ECO:0000313" key="3">
    <source>
        <dbReference type="Proteomes" id="UP000232693"/>
    </source>
</evidence>
<keyword evidence="1" id="KW-1133">Transmembrane helix</keyword>
<keyword evidence="3" id="KW-1185">Reference proteome</keyword>
<name>A0A2K9A9C7_9GAMM</name>
<feature type="transmembrane region" description="Helical" evidence="1">
    <location>
        <begin position="40"/>
        <end position="58"/>
    </location>
</feature>
<evidence type="ECO:0000313" key="2">
    <source>
        <dbReference type="EMBL" id="AUD78017.1"/>
    </source>
</evidence>
<protein>
    <submittedName>
        <fullName evidence="2">Uncharacterized protein</fullName>
    </submittedName>
</protein>
<reference evidence="2 3" key="1">
    <citation type="submission" date="2017-12" db="EMBL/GenBank/DDBJ databases">
        <title>Kangiella profundi FT102 completed genome.</title>
        <authorList>
            <person name="Xu J."/>
            <person name="Wang J."/>
            <person name="Lu Y."/>
        </authorList>
    </citation>
    <scope>NUCLEOTIDE SEQUENCE [LARGE SCALE GENOMIC DNA]</scope>
    <source>
        <strain evidence="2 3">FT102</strain>
    </source>
</reference>